<dbReference type="GO" id="GO:0005737">
    <property type="term" value="C:cytoplasm"/>
    <property type="evidence" value="ECO:0007669"/>
    <property type="project" value="UniProtKB-SubCell"/>
</dbReference>
<comment type="function">
    <text evidence="4">Required for a late step of 50S ribosomal subunit assembly. Has GTPase activity.</text>
</comment>
<organism evidence="7 8">
    <name type="scientific">Dethiosulfatibacter aminovorans DSM 17477</name>
    <dbReference type="NCBI Taxonomy" id="1121476"/>
    <lineage>
        <taxon>Bacteria</taxon>
        <taxon>Bacillati</taxon>
        <taxon>Bacillota</taxon>
        <taxon>Tissierellia</taxon>
        <taxon>Dethiosulfatibacter</taxon>
    </lineage>
</organism>
<keyword evidence="2 4" id="KW-0547">Nucleotide-binding</keyword>
<comment type="similarity">
    <text evidence="4">Belongs to the TRAFAC class YlqF/YawG GTPase family. MTG1 subfamily.</text>
</comment>
<name>A0A1M6DG97_9FIRM</name>
<feature type="binding site" evidence="5">
    <location>
        <position position="173"/>
    </location>
    <ligand>
        <name>GTP</name>
        <dbReference type="ChEBI" id="CHEBI:37565"/>
    </ligand>
</feature>
<evidence type="ECO:0000256" key="5">
    <source>
        <dbReference type="PIRSR" id="PIRSR006230-1"/>
    </source>
</evidence>
<dbReference type="InterPro" id="IPR006073">
    <property type="entry name" value="GTP-bd"/>
</dbReference>
<dbReference type="Gene3D" id="3.40.50.300">
    <property type="entry name" value="P-loop containing nucleotide triphosphate hydrolases"/>
    <property type="match status" value="1"/>
</dbReference>
<evidence type="ECO:0000313" key="8">
    <source>
        <dbReference type="Proteomes" id="UP000184052"/>
    </source>
</evidence>
<sequence length="282" mass="32310">MAINWYPGHMKKTNELIRENLKIVDLVIEIVDARIPYSSRNPILKEISANKHHIIVMNKSDLADSRISELWKKEYTKDNTRCIMYNSTKDSTAKFFNSINDIADEILLKYKKKGFFNRQLKAMVVGIPNVGKSTFINRIAKRKGAATGDKPGVTKGKQWIKVKNGIDLLDTPGILWPKIETDIQGYNLACTGAIREEILNKNDIATYIVEFLNKNYKDYLVKKYQIETGDKETYAIIDDIARRNGCILKGDELDYERVSRLIINDFRSGKLGKITMEKPENA</sequence>
<feature type="domain" description="CP-type G" evidence="6">
    <location>
        <begin position="13"/>
        <end position="177"/>
    </location>
</feature>
<dbReference type="NCBIfam" id="TIGR03596">
    <property type="entry name" value="GTPase_YlqF"/>
    <property type="match status" value="1"/>
</dbReference>
<dbReference type="PANTHER" id="PTHR45782:SF4">
    <property type="entry name" value="MITOCHONDRIAL RIBOSOME-ASSOCIATED GTPASE 1"/>
    <property type="match status" value="1"/>
</dbReference>
<dbReference type="Gene3D" id="1.10.1580.10">
    <property type="match status" value="1"/>
</dbReference>
<accession>A0A1M6DG97</accession>
<dbReference type="CDD" id="cd01856">
    <property type="entry name" value="YlqF"/>
    <property type="match status" value="1"/>
</dbReference>
<dbReference type="PIRSF" id="PIRSF006230">
    <property type="entry name" value="MG442"/>
    <property type="match status" value="1"/>
</dbReference>
<dbReference type="AlphaFoldDB" id="A0A1M6DG97"/>
<dbReference type="STRING" id="1121476.SAMN02745751_00897"/>
<dbReference type="EMBL" id="FQZL01000006">
    <property type="protein sequence ID" value="SHI72018.1"/>
    <property type="molecule type" value="Genomic_DNA"/>
</dbReference>
<feature type="binding site" evidence="5">
    <location>
        <begin position="86"/>
        <end position="87"/>
    </location>
    <ligand>
        <name>GTP</name>
        <dbReference type="ChEBI" id="CHEBI:37565"/>
    </ligand>
</feature>
<comment type="subcellular location">
    <subcellularLocation>
        <location evidence="4">Cytoplasm</location>
    </subcellularLocation>
</comment>
<evidence type="ECO:0000313" key="7">
    <source>
        <dbReference type="EMBL" id="SHI72018.1"/>
    </source>
</evidence>
<dbReference type="InterPro" id="IPR023179">
    <property type="entry name" value="GTP-bd_ortho_bundle_sf"/>
</dbReference>
<dbReference type="GO" id="GO:0006412">
    <property type="term" value="P:translation"/>
    <property type="evidence" value="ECO:0007669"/>
    <property type="project" value="TreeGrafter"/>
</dbReference>
<feature type="binding site" evidence="5">
    <location>
        <begin position="58"/>
        <end position="61"/>
    </location>
    <ligand>
        <name>GTP</name>
        <dbReference type="ChEBI" id="CHEBI:37565"/>
    </ligand>
</feature>
<dbReference type="PROSITE" id="PS51721">
    <property type="entry name" value="G_CP"/>
    <property type="match status" value="1"/>
</dbReference>
<evidence type="ECO:0000259" key="6">
    <source>
        <dbReference type="PROSITE" id="PS51721"/>
    </source>
</evidence>
<dbReference type="GO" id="GO:0005525">
    <property type="term" value="F:GTP binding"/>
    <property type="evidence" value="ECO:0007669"/>
    <property type="project" value="UniProtKB-KW"/>
</dbReference>
<keyword evidence="3 4" id="KW-0342">GTP-binding</keyword>
<keyword evidence="4" id="KW-0963">Cytoplasm</keyword>
<gene>
    <name evidence="7" type="ORF">SAMN02745751_00897</name>
</gene>
<dbReference type="GO" id="GO:0003924">
    <property type="term" value="F:GTPase activity"/>
    <property type="evidence" value="ECO:0007669"/>
    <property type="project" value="TreeGrafter"/>
</dbReference>
<dbReference type="Pfam" id="PF01926">
    <property type="entry name" value="MMR_HSR1"/>
    <property type="match status" value="1"/>
</dbReference>
<feature type="binding site" evidence="5">
    <location>
        <begin position="129"/>
        <end position="134"/>
    </location>
    <ligand>
        <name>GTP</name>
        <dbReference type="ChEBI" id="CHEBI:37565"/>
    </ligand>
</feature>
<evidence type="ECO:0000256" key="2">
    <source>
        <dbReference type="ARBA" id="ARBA00022741"/>
    </source>
</evidence>
<proteinExistence type="inferred from homology"/>
<dbReference type="InterPro" id="IPR016478">
    <property type="entry name" value="GTPase_MTG1"/>
</dbReference>
<dbReference type="SUPFAM" id="SSF52540">
    <property type="entry name" value="P-loop containing nucleoside triphosphate hydrolases"/>
    <property type="match status" value="1"/>
</dbReference>
<dbReference type="FunFam" id="3.40.50.300:FF:000590">
    <property type="entry name" value="Ribosome biogenesis GTPase A"/>
    <property type="match status" value="1"/>
</dbReference>
<dbReference type="InterPro" id="IPR019991">
    <property type="entry name" value="GTP-bd_ribosome_bgen"/>
</dbReference>
<protein>
    <recommendedName>
        <fullName evidence="1 4">Ribosome biogenesis GTPase A</fullName>
    </recommendedName>
</protein>
<dbReference type="InterPro" id="IPR030378">
    <property type="entry name" value="G_CP_dom"/>
</dbReference>
<evidence type="ECO:0000256" key="1">
    <source>
        <dbReference type="ARBA" id="ARBA00014898"/>
    </source>
</evidence>
<dbReference type="RefSeq" id="WP_073047789.1">
    <property type="nucleotide sequence ID" value="NZ_FQZL01000006.1"/>
</dbReference>
<keyword evidence="8" id="KW-1185">Reference proteome</keyword>
<evidence type="ECO:0000256" key="4">
    <source>
        <dbReference type="PIRNR" id="PIRNR006230"/>
    </source>
</evidence>
<dbReference type="OrthoDB" id="9779790at2"/>
<reference evidence="7 8" key="1">
    <citation type="submission" date="2016-11" db="EMBL/GenBank/DDBJ databases">
        <authorList>
            <person name="Jaros S."/>
            <person name="Januszkiewicz K."/>
            <person name="Wedrychowicz H."/>
        </authorList>
    </citation>
    <scope>NUCLEOTIDE SEQUENCE [LARGE SCALE GENOMIC DNA]</scope>
    <source>
        <strain evidence="7 8">DSM 17477</strain>
    </source>
</reference>
<dbReference type="PANTHER" id="PTHR45782">
    <property type="entry name" value="MITOCHONDRIAL RIBOSOME-ASSOCIATED GTPASE 1"/>
    <property type="match status" value="1"/>
</dbReference>
<dbReference type="InterPro" id="IPR027417">
    <property type="entry name" value="P-loop_NTPase"/>
</dbReference>
<dbReference type="Proteomes" id="UP000184052">
    <property type="component" value="Unassembled WGS sequence"/>
</dbReference>
<evidence type="ECO:0000256" key="3">
    <source>
        <dbReference type="ARBA" id="ARBA00023134"/>
    </source>
</evidence>